<keyword evidence="3" id="KW-1185">Reference proteome</keyword>
<comment type="caution">
    <text evidence="2">The sequence shown here is derived from an EMBL/GenBank/DDBJ whole genome shotgun (WGS) entry which is preliminary data.</text>
</comment>
<protein>
    <submittedName>
        <fullName evidence="2">Uncharacterized protein</fullName>
    </submittedName>
</protein>
<dbReference type="EMBL" id="JANPWB010000010">
    <property type="protein sequence ID" value="KAJ1141981.1"/>
    <property type="molecule type" value="Genomic_DNA"/>
</dbReference>
<organism evidence="2 3">
    <name type="scientific">Pleurodeles waltl</name>
    <name type="common">Iberian ribbed newt</name>
    <dbReference type="NCBI Taxonomy" id="8319"/>
    <lineage>
        <taxon>Eukaryota</taxon>
        <taxon>Metazoa</taxon>
        <taxon>Chordata</taxon>
        <taxon>Craniata</taxon>
        <taxon>Vertebrata</taxon>
        <taxon>Euteleostomi</taxon>
        <taxon>Amphibia</taxon>
        <taxon>Batrachia</taxon>
        <taxon>Caudata</taxon>
        <taxon>Salamandroidea</taxon>
        <taxon>Salamandridae</taxon>
        <taxon>Pleurodelinae</taxon>
        <taxon>Pleurodeles</taxon>
    </lineage>
</organism>
<evidence type="ECO:0000313" key="2">
    <source>
        <dbReference type="EMBL" id="KAJ1141981.1"/>
    </source>
</evidence>
<accession>A0AAV7QN59</accession>
<gene>
    <name evidence="2" type="ORF">NDU88_008309</name>
</gene>
<reference evidence="2" key="1">
    <citation type="journal article" date="2022" name="bioRxiv">
        <title>Sequencing and chromosome-scale assembly of the giantPleurodeles waltlgenome.</title>
        <authorList>
            <person name="Brown T."/>
            <person name="Elewa A."/>
            <person name="Iarovenko S."/>
            <person name="Subramanian E."/>
            <person name="Araus A.J."/>
            <person name="Petzold A."/>
            <person name="Susuki M."/>
            <person name="Suzuki K.-i.T."/>
            <person name="Hayashi T."/>
            <person name="Toyoda A."/>
            <person name="Oliveira C."/>
            <person name="Osipova E."/>
            <person name="Leigh N.D."/>
            <person name="Simon A."/>
            <person name="Yun M.H."/>
        </authorList>
    </citation>
    <scope>NUCLEOTIDE SEQUENCE</scope>
    <source>
        <strain evidence="2">20211129_DDA</strain>
        <tissue evidence="2">Liver</tissue>
    </source>
</reference>
<feature type="region of interest" description="Disordered" evidence="1">
    <location>
        <begin position="18"/>
        <end position="42"/>
    </location>
</feature>
<proteinExistence type="predicted"/>
<dbReference type="AlphaFoldDB" id="A0AAV7QN59"/>
<dbReference type="Proteomes" id="UP001066276">
    <property type="component" value="Chromosome 6"/>
</dbReference>
<sequence>MQKHARTHAGKHWTCRTQRTLMPGGSGSERIEARRRRGEGERQEIRAVSAARRSRGWAIQRAVSDGLFNWRSATCCMPQVSWVVLG</sequence>
<evidence type="ECO:0000313" key="3">
    <source>
        <dbReference type="Proteomes" id="UP001066276"/>
    </source>
</evidence>
<evidence type="ECO:0000256" key="1">
    <source>
        <dbReference type="SAM" id="MobiDB-lite"/>
    </source>
</evidence>
<name>A0AAV7QN59_PLEWA</name>